<organism evidence="1 2">
    <name type="scientific">Necator americanus</name>
    <name type="common">Human hookworm</name>
    <dbReference type="NCBI Taxonomy" id="51031"/>
    <lineage>
        <taxon>Eukaryota</taxon>
        <taxon>Metazoa</taxon>
        <taxon>Ecdysozoa</taxon>
        <taxon>Nematoda</taxon>
        <taxon>Chromadorea</taxon>
        <taxon>Rhabditida</taxon>
        <taxon>Rhabditina</taxon>
        <taxon>Rhabditomorpha</taxon>
        <taxon>Strongyloidea</taxon>
        <taxon>Ancylostomatidae</taxon>
        <taxon>Bunostominae</taxon>
        <taxon>Necator</taxon>
    </lineage>
</organism>
<gene>
    <name evidence="1" type="primary">Necator_chrX.g25479</name>
    <name evidence="1" type="ORF">RB195_025313</name>
</gene>
<sequence length="74" mass="8227">MNKVILMRATDRFAAKISVTDSNSALFRSIISAVVNVCKAFVRLENLDKSIVVDVDEIITSVLLWCTTLHPFSV</sequence>
<keyword evidence="2" id="KW-1185">Reference proteome</keyword>
<comment type="caution">
    <text evidence="1">The sequence shown here is derived from an EMBL/GenBank/DDBJ whole genome shotgun (WGS) entry which is preliminary data.</text>
</comment>
<accession>A0ABR1ERU0</accession>
<proteinExistence type="predicted"/>
<dbReference type="Proteomes" id="UP001303046">
    <property type="component" value="Unassembled WGS sequence"/>
</dbReference>
<name>A0ABR1ERU0_NECAM</name>
<protein>
    <submittedName>
        <fullName evidence="1">Uncharacterized protein</fullName>
    </submittedName>
</protein>
<evidence type="ECO:0000313" key="2">
    <source>
        <dbReference type="Proteomes" id="UP001303046"/>
    </source>
</evidence>
<evidence type="ECO:0000313" key="1">
    <source>
        <dbReference type="EMBL" id="KAK6765339.1"/>
    </source>
</evidence>
<dbReference type="EMBL" id="JAVFWL010000006">
    <property type="protein sequence ID" value="KAK6765339.1"/>
    <property type="molecule type" value="Genomic_DNA"/>
</dbReference>
<reference evidence="1 2" key="1">
    <citation type="submission" date="2023-08" db="EMBL/GenBank/DDBJ databases">
        <title>A Necator americanus chromosomal reference genome.</title>
        <authorList>
            <person name="Ilik V."/>
            <person name="Petrzelkova K.J."/>
            <person name="Pardy F."/>
            <person name="Fuh T."/>
            <person name="Niatou-Singa F.S."/>
            <person name="Gouil Q."/>
            <person name="Baker L."/>
            <person name="Ritchie M.E."/>
            <person name="Jex A.R."/>
            <person name="Gazzola D."/>
            <person name="Li H."/>
            <person name="Toshio Fujiwara R."/>
            <person name="Zhan B."/>
            <person name="Aroian R.V."/>
            <person name="Pafco B."/>
            <person name="Schwarz E.M."/>
        </authorList>
    </citation>
    <scope>NUCLEOTIDE SEQUENCE [LARGE SCALE GENOMIC DNA]</scope>
    <source>
        <strain evidence="1 2">Aroian</strain>
        <tissue evidence="1">Whole animal</tissue>
    </source>
</reference>